<evidence type="ECO:0000256" key="1">
    <source>
        <dbReference type="SAM" id="MobiDB-lite"/>
    </source>
</evidence>
<accession>A0AAU4JXT5</accession>
<feature type="signal peptide" evidence="2">
    <location>
        <begin position="1"/>
        <end position="24"/>
    </location>
</feature>
<feature type="region of interest" description="Disordered" evidence="1">
    <location>
        <begin position="276"/>
        <end position="315"/>
    </location>
</feature>
<evidence type="ECO:0000313" key="4">
    <source>
        <dbReference type="Proteomes" id="UP001432128"/>
    </source>
</evidence>
<keyword evidence="2" id="KW-0732">Signal</keyword>
<name>A0AAU4JXT5_9NOCA</name>
<evidence type="ECO:0000256" key="2">
    <source>
        <dbReference type="SAM" id="SignalP"/>
    </source>
</evidence>
<proteinExistence type="predicted"/>
<dbReference type="Proteomes" id="UP001432128">
    <property type="component" value="Chromosome"/>
</dbReference>
<dbReference type="AlphaFoldDB" id="A0AAU4JXT5"/>
<dbReference type="EMBL" id="CP108021">
    <property type="protein sequence ID" value="WUM18581.1"/>
    <property type="molecule type" value="Genomic_DNA"/>
</dbReference>
<sequence length="405" mass="39408">MTRTTAGVMLAAAIAAGTAGQAFAAPPGTAPPSTDMAPGIAPATPTPPPPPAPTPPPVQGRSIIPAPTYDAPVIYEDSPGYTPPVYSGNYNPLPPVLTAPKPTKPVNPVLPRPGVIKLGNFRTPQPAWLSDADARNLNGQAATIEARTATYYESIGFPKDQAARTAASTTLGVLVGGTAGALAVGIPAAAAGAIIGLPVGAGVGAAAGAITGAVVGGPAAPATATLFAGQGALIGLAAGPAVGAIAGAAGGGLVGAAVGGLIGGAIGTAIGAGDPGADPNAPLGGATQEDPRKSKPAPPNPDANQYELHLDRSNLPGGDKVDYVVAKNGDVTGTVKIGAVNVPISIDHDAADAPFKAAGVFAQTARDSVTAAVINFGKEAQRAFPGLEIAYPQYVGAPTGGRHRQ</sequence>
<organism evidence="3 4">
    <name type="scientific">Williamsia herbipolensis</name>
    <dbReference type="NCBI Taxonomy" id="1603258"/>
    <lineage>
        <taxon>Bacteria</taxon>
        <taxon>Bacillati</taxon>
        <taxon>Actinomycetota</taxon>
        <taxon>Actinomycetes</taxon>
        <taxon>Mycobacteriales</taxon>
        <taxon>Nocardiaceae</taxon>
        <taxon>Williamsia</taxon>
    </lineage>
</organism>
<feature type="compositionally biased region" description="Pro residues" evidence="1">
    <location>
        <begin position="44"/>
        <end position="58"/>
    </location>
</feature>
<feature type="compositionally biased region" description="Low complexity" evidence="1">
    <location>
        <begin position="276"/>
        <end position="286"/>
    </location>
</feature>
<dbReference type="RefSeq" id="WP_328856202.1">
    <property type="nucleotide sequence ID" value="NZ_CP108021.1"/>
</dbReference>
<gene>
    <name evidence="3" type="ORF">OG579_12585</name>
</gene>
<protein>
    <recommendedName>
        <fullName evidence="5">Glycine zipper domain-containing protein</fullName>
    </recommendedName>
</protein>
<feature type="chain" id="PRO_5043312556" description="Glycine zipper domain-containing protein" evidence="2">
    <location>
        <begin position="25"/>
        <end position="405"/>
    </location>
</feature>
<reference evidence="3 4" key="1">
    <citation type="submission" date="2022-10" db="EMBL/GenBank/DDBJ databases">
        <title>The complete genomes of actinobacterial strains from the NBC collection.</title>
        <authorList>
            <person name="Joergensen T.S."/>
            <person name="Alvarez Arevalo M."/>
            <person name="Sterndorff E.B."/>
            <person name="Faurdal D."/>
            <person name="Vuksanovic O."/>
            <person name="Mourched A.-S."/>
            <person name="Charusanti P."/>
            <person name="Shaw S."/>
            <person name="Blin K."/>
            <person name="Weber T."/>
        </authorList>
    </citation>
    <scope>NUCLEOTIDE SEQUENCE [LARGE SCALE GENOMIC DNA]</scope>
    <source>
        <strain evidence="3 4">NBC_00319</strain>
    </source>
</reference>
<evidence type="ECO:0008006" key="5">
    <source>
        <dbReference type="Google" id="ProtNLM"/>
    </source>
</evidence>
<keyword evidence="4" id="KW-1185">Reference proteome</keyword>
<feature type="region of interest" description="Disordered" evidence="1">
    <location>
        <begin position="25"/>
        <end position="59"/>
    </location>
</feature>
<dbReference type="KEGG" id="whr:OG579_12585"/>
<evidence type="ECO:0000313" key="3">
    <source>
        <dbReference type="EMBL" id="WUM18581.1"/>
    </source>
</evidence>